<feature type="region of interest" description="Disordered" evidence="3">
    <location>
        <begin position="1"/>
        <end position="96"/>
    </location>
</feature>
<keyword evidence="5" id="KW-0378">Hydrolase</keyword>
<evidence type="ECO:0000256" key="1">
    <source>
        <dbReference type="ARBA" id="ARBA00007664"/>
    </source>
</evidence>
<feature type="domain" description="Peptidase S1" evidence="4">
    <location>
        <begin position="174"/>
        <end position="408"/>
    </location>
</feature>
<dbReference type="PANTHER" id="PTHR24276:SF98">
    <property type="entry name" value="FI18310P1-RELATED"/>
    <property type="match status" value="1"/>
</dbReference>
<name>A0A4R4TJB2_9ACTN</name>
<dbReference type="PROSITE" id="PS50240">
    <property type="entry name" value="TRYPSIN_DOM"/>
    <property type="match status" value="1"/>
</dbReference>
<accession>A0A4R4TJB2</accession>
<sequence length="409" mass="42989">MLGGNGGAAGRRPARGGPGDAEGATPGPNASGVTAVRGKSRSPREPVRSPRRRHRTASALAGSEDTEGSRPGRQRRFMCCPRRTPARSSPPETGGRVGKPLCDLASKIAAPLAPLTPLHQAVTRRSQVPDRQEENTRMSKHPRLLRGTLTAALAAAALLVAQGGAHADDATPRIIGGGDAAENYSFMTAIDMLRDNGEYRFRCGGGLVEEQWILTAAHCVADRDTGDVLDASLFTVRVGSNDRTAGGSTSEVTEVVVHPDYLADHEQMIGDLALLRLAEPVTDQATAVLAEDVPEVGSDLRMIGWGYQTNGATTLPTRLQQLDSVVSPAEDCVVGGAWDIGEGDFCTSSEPESGYCGGDSGSPALQWINDRWEVVGVVSRGVGDDCATEPDVLPAVAAHQDWIATTVDD</sequence>
<evidence type="ECO:0000256" key="3">
    <source>
        <dbReference type="SAM" id="MobiDB-lite"/>
    </source>
</evidence>
<dbReference type="Gene3D" id="2.40.10.10">
    <property type="entry name" value="Trypsin-like serine proteases"/>
    <property type="match status" value="1"/>
</dbReference>
<dbReference type="OrthoDB" id="3657335at2"/>
<dbReference type="InterPro" id="IPR001314">
    <property type="entry name" value="Peptidase_S1A"/>
</dbReference>
<dbReference type="InterPro" id="IPR009003">
    <property type="entry name" value="Peptidase_S1_PA"/>
</dbReference>
<dbReference type="InterPro" id="IPR043504">
    <property type="entry name" value="Peptidase_S1_PA_chymotrypsin"/>
</dbReference>
<dbReference type="Proteomes" id="UP000295345">
    <property type="component" value="Unassembled WGS sequence"/>
</dbReference>
<comment type="caution">
    <text evidence="5">The sequence shown here is derived from an EMBL/GenBank/DDBJ whole genome shotgun (WGS) entry which is preliminary data.</text>
</comment>
<dbReference type="InterPro" id="IPR050430">
    <property type="entry name" value="Peptidase_S1"/>
</dbReference>
<dbReference type="EMBL" id="SMKI01000045">
    <property type="protein sequence ID" value="TDC77827.1"/>
    <property type="molecule type" value="Genomic_DNA"/>
</dbReference>
<comment type="similarity">
    <text evidence="1">Belongs to the peptidase S1 family.</text>
</comment>
<dbReference type="Pfam" id="PF00089">
    <property type="entry name" value="Trypsin"/>
    <property type="match status" value="1"/>
</dbReference>
<dbReference type="AlphaFoldDB" id="A0A4R4TJB2"/>
<gene>
    <name evidence="5" type="ORF">E1283_06405</name>
</gene>
<dbReference type="GO" id="GO:0004252">
    <property type="term" value="F:serine-type endopeptidase activity"/>
    <property type="evidence" value="ECO:0007669"/>
    <property type="project" value="InterPro"/>
</dbReference>
<dbReference type="InterPro" id="IPR001254">
    <property type="entry name" value="Trypsin_dom"/>
</dbReference>
<evidence type="ECO:0000313" key="6">
    <source>
        <dbReference type="Proteomes" id="UP000295345"/>
    </source>
</evidence>
<evidence type="ECO:0000259" key="4">
    <source>
        <dbReference type="PROSITE" id="PS50240"/>
    </source>
</evidence>
<proteinExistence type="inferred from homology"/>
<dbReference type="PANTHER" id="PTHR24276">
    <property type="entry name" value="POLYSERASE-RELATED"/>
    <property type="match status" value="1"/>
</dbReference>
<evidence type="ECO:0000313" key="5">
    <source>
        <dbReference type="EMBL" id="TDC77827.1"/>
    </source>
</evidence>
<dbReference type="InterPro" id="IPR018114">
    <property type="entry name" value="TRYPSIN_HIS"/>
</dbReference>
<dbReference type="PRINTS" id="PR00722">
    <property type="entry name" value="CHYMOTRYPSIN"/>
</dbReference>
<dbReference type="SUPFAM" id="SSF50494">
    <property type="entry name" value="Trypsin-like serine proteases"/>
    <property type="match status" value="1"/>
</dbReference>
<keyword evidence="2" id="KW-1015">Disulfide bond</keyword>
<protein>
    <submittedName>
        <fullName evidence="5">Serine protease</fullName>
    </submittedName>
</protein>
<organism evidence="5 6">
    <name type="scientific">Streptomyces hainanensis</name>
    <dbReference type="NCBI Taxonomy" id="402648"/>
    <lineage>
        <taxon>Bacteria</taxon>
        <taxon>Bacillati</taxon>
        <taxon>Actinomycetota</taxon>
        <taxon>Actinomycetes</taxon>
        <taxon>Kitasatosporales</taxon>
        <taxon>Streptomycetaceae</taxon>
        <taxon>Streptomyces</taxon>
    </lineage>
</organism>
<evidence type="ECO:0000256" key="2">
    <source>
        <dbReference type="ARBA" id="ARBA00023157"/>
    </source>
</evidence>
<dbReference type="SMART" id="SM00020">
    <property type="entry name" value="Tryp_SPc"/>
    <property type="match status" value="1"/>
</dbReference>
<dbReference type="GO" id="GO:0006508">
    <property type="term" value="P:proteolysis"/>
    <property type="evidence" value="ECO:0007669"/>
    <property type="project" value="UniProtKB-KW"/>
</dbReference>
<dbReference type="PROSITE" id="PS00134">
    <property type="entry name" value="TRYPSIN_HIS"/>
    <property type="match status" value="1"/>
</dbReference>
<keyword evidence="6" id="KW-1185">Reference proteome</keyword>
<reference evidence="5 6" key="1">
    <citation type="submission" date="2019-03" db="EMBL/GenBank/DDBJ databases">
        <title>Draft genome sequences of novel Actinobacteria.</title>
        <authorList>
            <person name="Sahin N."/>
            <person name="Ay H."/>
            <person name="Saygin H."/>
        </authorList>
    </citation>
    <scope>NUCLEOTIDE SEQUENCE [LARGE SCALE GENOMIC DNA]</scope>
    <source>
        <strain evidence="5 6">DSM 41900</strain>
    </source>
</reference>
<keyword evidence="5" id="KW-0645">Protease</keyword>